<sequence length="606" mass="68718">MKHSLALIALSFLAAVNAATVEFRVIAPGATGDVQVSINGQNTKLNAPDADVPYFVGNADLANNAVYKYVVNGKTEEFDRKLEAGRNATRNDFFERPVTYANIPELPWPIKENPQWTRGDGPDVAMWDTNYIPSVFMTGSKEELDAFIANPTKKAPMFPVKFTFIGPDTVDTFESTQFGIHRPGGKKNTAKQSWKWTLPEGKYLGKRNYFKIRHQHMDPTQMREKLYADILRAMGTYANRANMVRLFINGEGYGIFNMLDDTQEYSFIRAMFYDGHPPEKMGPLYDGATGASFKYSEGDEVYWSWKPNPDSPEDWSALRPLTKAWAETDVKDDKQIEAFEKQFDMDQFLRFMVMEYLTADWDGYWMYTSNLGAYRDPTENNKWYYIGQDYDGTFGVNLDVPEGRDFIKIRYEDYPSKYPDAVMINRVLENPKQKEKFEKYLKDTVSVLFNNFTLTNRVLAYHEFILPDLKWDSEIKQRSPGINYGWTFEQTTENLWKAVDAPNQNGGGAGWGLIEYIIAKSQAVAELYNVKITTEPVFPPTQNKTTPTTKPKEPAKPTATASNDKKPEDGKVEAANDKKPENGASSALPQVLTTLGLVGASVYALA</sequence>
<dbReference type="PANTHER" id="PTHR40050">
    <property type="entry name" value="INNER SPORE COAT PROTEIN H"/>
    <property type="match status" value="1"/>
</dbReference>
<comment type="caution">
    <text evidence="3">The sequence shown here is derived from an EMBL/GenBank/DDBJ whole genome shotgun (WGS) entry which is preliminary data.</text>
</comment>
<feature type="region of interest" description="Disordered" evidence="1">
    <location>
        <begin position="536"/>
        <end position="588"/>
    </location>
</feature>
<feature type="signal peptide" evidence="2">
    <location>
        <begin position="1"/>
        <end position="18"/>
    </location>
</feature>
<organism evidence="3 4">
    <name type="scientific">Apophysomyces ossiformis</name>
    <dbReference type="NCBI Taxonomy" id="679940"/>
    <lineage>
        <taxon>Eukaryota</taxon>
        <taxon>Fungi</taxon>
        <taxon>Fungi incertae sedis</taxon>
        <taxon>Mucoromycota</taxon>
        <taxon>Mucoromycotina</taxon>
        <taxon>Mucoromycetes</taxon>
        <taxon>Mucorales</taxon>
        <taxon>Mucorineae</taxon>
        <taxon>Mucoraceae</taxon>
        <taxon>Apophysomyces</taxon>
    </lineage>
</organism>
<keyword evidence="4" id="KW-1185">Reference proteome</keyword>
<evidence type="ECO:0000313" key="3">
    <source>
        <dbReference type="EMBL" id="KAF7725389.1"/>
    </source>
</evidence>
<feature type="compositionally biased region" description="Low complexity" evidence="1">
    <location>
        <begin position="540"/>
        <end position="549"/>
    </location>
</feature>
<dbReference type="InterPro" id="IPR014867">
    <property type="entry name" value="Spore_coat_CotH_CotH2/3/7"/>
</dbReference>
<protein>
    <recommendedName>
        <fullName evidence="5">Coth protein-domain-containing protein</fullName>
    </recommendedName>
</protein>
<gene>
    <name evidence="3" type="ORF">EC973_009657</name>
</gene>
<reference evidence="3" key="1">
    <citation type="submission" date="2020-01" db="EMBL/GenBank/DDBJ databases">
        <title>Genome Sequencing of Three Apophysomyces-Like Fungal Strains Confirms a Novel Fungal Genus in the Mucoromycota with divergent Burkholderia-like Endosymbiotic Bacteria.</title>
        <authorList>
            <person name="Stajich J.E."/>
            <person name="Macias A.M."/>
            <person name="Carter-House D."/>
            <person name="Lovett B."/>
            <person name="Kasson L.R."/>
            <person name="Berry K."/>
            <person name="Grigoriev I."/>
            <person name="Chang Y."/>
            <person name="Spatafora J."/>
            <person name="Kasson M.T."/>
        </authorList>
    </citation>
    <scope>NUCLEOTIDE SEQUENCE</scope>
    <source>
        <strain evidence="3">NRRL A-21654</strain>
    </source>
</reference>
<feature type="compositionally biased region" description="Basic and acidic residues" evidence="1">
    <location>
        <begin position="563"/>
        <end position="581"/>
    </location>
</feature>
<dbReference type="EMBL" id="JABAYA010000098">
    <property type="protein sequence ID" value="KAF7725389.1"/>
    <property type="molecule type" value="Genomic_DNA"/>
</dbReference>
<evidence type="ECO:0000256" key="1">
    <source>
        <dbReference type="SAM" id="MobiDB-lite"/>
    </source>
</evidence>
<dbReference type="OrthoDB" id="2387105at2759"/>
<dbReference type="AlphaFoldDB" id="A0A8H7EP03"/>
<dbReference type="Proteomes" id="UP000605846">
    <property type="component" value="Unassembled WGS sequence"/>
</dbReference>
<evidence type="ECO:0000256" key="2">
    <source>
        <dbReference type="SAM" id="SignalP"/>
    </source>
</evidence>
<proteinExistence type="predicted"/>
<name>A0A8H7EP03_9FUNG</name>
<evidence type="ECO:0008006" key="5">
    <source>
        <dbReference type="Google" id="ProtNLM"/>
    </source>
</evidence>
<accession>A0A8H7EP03</accession>
<dbReference type="PANTHER" id="PTHR40050:SF1">
    <property type="entry name" value="INNER SPORE COAT PROTEIN H"/>
    <property type="match status" value="1"/>
</dbReference>
<evidence type="ECO:0000313" key="4">
    <source>
        <dbReference type="Proteomes" id="UP000605846"/>
    </source>
</evidence>
<keyword evidence="2" id="KW-0732">Signal</keyword>
<dbReference type="Pfam" id="PF08757">
    <property type="entry name" value="CotH"/>
    <property type="match status" value="1"/>
</dbReference>
<feature type="chain" id="PRO_5034156995" description="Coth protein-domain-containing protein" evidence="2">
    <location>
        <begin position="19"/>
        <end position="606"/>
    </location>
</feature>